<name>A0ACA9RX68_9GLOM</name>
<comment type="caution">
    <text evidence="1">The sequence shown here is derived from an EMBL/GenBank/DDBJ whole genome shotgun (WGS) entry which is preliminary data.</text>
</comment>
<proteinExistence type="predicted"/>
<dbReference type="Proteomes" id="UP000789920">
    <property type="component" value="Unassembled WGS sequence"/>
</dbReference>
<accession>A0ACA9RX68</accession>
<reference evidence="1" key="1">
    <citation type="submission" date="2021-06" db="EMBL/GenBank/DDBJ databases">
        <authorList>
            <person name="Kallberg Y."/>
            <person name="Tangrot J."/>
            <person name="Rosling A."/>
        </authorList>
    </citation>
    <scope>NUCLEOTIDE SEQUENCE</scope>
    <source>
        <strain evidence="1">MA461A</strain>
    </source>
</reference>
<dbReference type="EMBL" id="CAJVQC010075487">
    <property type="protein sequence ID" value="CAG8813900.1"/>
    <property type="molecule type" value="Genomic_DNA"/>
</dbReference>
<keyword evidence="2" id="KW-1185">Reference proteome</keyword>
<organism evidence="1 2">
    <name type="scientific">Racocetra persica</name>
    <dbReference type="NCBI Taxonomy" id="160502"/>
    <lineage>
        <taxon>Eukaryota</taxon>
        <taxon>Fungi</taxon>
        <taxon>Fungi incertae sedis</taxon>
        <taxon>Mucoromycota</taxon>
        <taxon>Glomeromycotina</taxon>
        <taxon>Glomeromycetes</taxon>
        <taxon>Diversisporales</taxon>
        <taxon>Gigasporaceae</taxon>
        <taxon>Racocetra</taxon>
    </lineage>
</organism>
<protein>
    <submittedName>
        <fullName evidence="1">19076_t:CDS:1</fullName>
    </submittedName>
</protein>
<evidence type="ECO:0000313" key="2">
    <source>
        <dbReference type="Proteomes" id="UP000789920"/>
    </source>
</evidence>
<feature type="non-terminal residue" evidence="1">
    <location>
        <position position="221"/>
    </location>
</feature>
<gene>
    <name evidence="1" type="ORF">RPERSI_LOCUS23870</name>
</gene>
<feature type="non-terminal residue" evidence="1">
    <location>
        <position position="1"/>
    </location>
</feature>
<evidence type="ECO:0000313" key="1">
    <source>
        <dbReference type="EMBL" id="CAG8813900.1"/>
    </source>
</evidence>
<sequence>QSDFTRDTRLENGYYSCFLEQFKNEHGEKEFLIKQFNEIISGNDKEVENLQLAFSNVLNLKKNFLQLDTSKNERDSLSDLQDLYVLFQNHINSIEADKDIKYFDPIKSGVICVYNLDAKLKRKIFNKYMDYLTKKISIPVNDTSSLYISSYIEDILAYYTNFNSAPLCNNLKKPEISPSCKHEERIQCEIYQIILNHMEQSIWSNSYKVNKISEQQYTSDT</sequence>